<dbReference type="InterPro" id="IPR022369">
    <property type="entry name" value="Integral_membrane_TerC_rswitch"/>
</dbReference>
<dbReference type="NCBIfam" id="TIGR03718">
    <property type="entry name" value="R_switched_Alx"/>
    <property type="match status" value="1"/>
</dbReference>
<name>A0A1M3L5W0_9BACT</name>
<evidence type="ECO:0000256" key="2">
    <source>
        <dbReference type="ARBA" id="ARBA00007511"/>
    </source>
</evidence>
<feature type="transmembrane region" description="Helical" evidence="6">
    <location>
        <begin position="223"/>
        <end position="244"/>
    </location>
</feature>
<comment type="caution">
    <text evidence="7">The sequence shown here is derived from an EMBL/GenBank/DDBJ whole genome shotgun (WGS) entry which is preliminary data.</text>
</comment>
<evidence type="ECO:0000256" key="5">
    <source>
        <dbReference type="ARBA" id="ARBA00023136"/>
    </source>
</evidence>
<dbReference type="EMBL" id="MKVH01000003">
    <property type="protein sequence ID" value="OJX60941.1"/>
    <property type="molecule type" value="Genomic_DNA"/>
</dbReference>
<protein>
    <submittedName>
        <fullName evidence="7">Tellurium resistance protein TerC</fullName>
    </submittedName>
</protein>
<dbReference type="InterPro" id="IPR005496">
    <property type="entry name" value="Integral_membrane_TerC"/>
</dbReference>
<dbReference type="AlphaFoldDB" id="A0A1M3L5W0"/>
<dbReference type="PANTHER" id="PTHR30238">
    <property type="entry name" value="MEMBRANE BOUND PREDICTED REDOX MODULATOR"/>
    <property type="match status" value="1"/>
</dbReference>
<gene>
    <name evidence="7" type="ORF">BGO89_05085</name>
</gene>
<feature type="transmembrane region" description="Helical" evidence="6">
    <location>
        <begin position="190"/>
        <end position="217"/>
    </location>
</feature>
<feature type="transmembrane region" description="Helical" evidence="6">
    <location>
        <begin position="38"/>
        <end position="58"/>
    </location>
</feature>
<proteinExistence type="inferred from homology"/>
<evidence type="ECO:0000256" key="3">
    <source>
        <dbReference type="ARBA" id="ARBA00022692"/>
    </source>
</evidence>
<evidence type="ECO:0000256" key="4">
    <source>
        <dbReference type="ARBA" id="ARBA00022989"/>
    </source>
</evidence>
<accession>A0A1M3L5W0</accession>
<feature type="transmembrane region" description="Helical" evidence="6">
    <location>
        <begin position="131"/>
        <end position="149"/>
    </location>
</feature>
<keyword evidence="5 6" id="KW-0472">Membrane</keyword>
<dbReference type="Proteomes" id="UP000184233">
    <property type="component" value="Unassembled WGS sequence"/>
</dbReference>
<comment type="similarity">
    <text evidence="2">Belongs to the TerC family.</text>
</comment>
<sequence length="309" mass="35329">MIPDIWLYTGFVILVLFLLALDLGIFNRTPHVVKLSEALGWTAFWVTLAMAFNGFIYFTRGALPAKEFFAGYLLEQSLSVDNIFVIILILRYFKVAPQYHHKVLFWGIVGALVMRGAMISLGTMLIHQFDWIFYLFGAFLVITGVRMAFDKEEAEDLENNIIVRWSKRFLRITPDYHQERFSIVKDGVRWFTPLFLVLVVIEFTDLIFAIDSIPAILGVTHDTFIVFTSNVFAVMGLRSLFFAVAGVMNLFHYLKFGLSVILCFIGVKMFIQHWYKLPIDIALGVIVGVLAISIVASLLFPQKKEEETT</sequence>
<feature type="transmembrane region" description="Helical" evidence="6">
    <location>
        <begin position="281"/>
        <end position="300"/>
    </location>
</feature>
<comment type="subcellular location">
    <subcellularLocation>
        <location evidence="1">Membrane</location>
        <topology evidence="1">Multi-pass membrane protein</topology>
    </subcellularLocation>
</comment>
<reference evidence="7 8" key="1">
    <citation type="submission" date="2016-09" db="EMBL/GenBank/DDBJ databases">
        <title>Genome-resolved meta-omics ties microbial dynamics to process performance in biotechnology for thiocyanate degradation.</title>
        <authorList>
            <person name="Kantor R.S."/>
            <person name="Huddy R.J."/>
            <person name="Iyer R."/>
            <person name="Thomas B.C."/>
            <person name="Brown C.T."/>
            <person name="Anantharaman K."/>
            <person name="Tringe S."/>
            <person name="Hettich R.L."/>
            <person name="Harrison S.T."/>
            <person name="Banfield J.F."/>
        </authorList>
    </citation>
    <scope>NUCLEOTIDE SEQUENCE [LARGE SCALE GENOMIC DNA]</scope>
    <source>
        <strain evidence="7">59-99</strain>
    </source>
</reference>
<dbReference type="PANTHER" id="PTHR30238:SF0">
    <property type="entry name" value="THYLAKOID MEMBRANE PROTEIN TERC, CHLOROPLASTIC"/>
    <property type="match status" value="1"/>
</dbReference>
<keyword evidence="3 6" id="KW-0812">Transmembrane</keyword>
<organism evidence="7 8">
    <name type="scientific">Candidatus Kapaibacterium thiocyanatum</name>
    <dbReference type="NCBI Taxonomy" id="1895771"/>
    <lineage>
        <taxon>Bacteria</taxon>
        <taxon>Pseudomonadati</taxon>
        <taxon>Candidatus Kapaibacteriota</taxon>
        <taxon>Candidatus Kapaibacteriia</taxon>
        <taxon>Candidatus Kapaibacteriales</taxon>
        <taxon>Candidatus Kapaibacteriaceae</taxon>
        <taxon>Candidatus Kapaibacterium</taxon>
    </lineage>
</organism>
<evidence type="ECO:0000256" key="1">
    <source>
        <dbReference type="ARBA" id="ARBA00004141"/>
    </source>
</evidence>
<feature type="transmembrane region" description="Helical" evidence="6">
    <location>
        <begin position="6"/>
        <end position="26"/>
    </location>
</feature>
<feature type="transmembrane region" description="Helical" evidence="6">
    <location>
        <begin position="256"/>
        <end position="275"/>
    </location>
</feature>
<dbReference type="Pfam" id="PF03741">
    <property type="entry name" value="TerC"/>
    <property type="match status" value="1"/>
</dbReference>
<evidence type="ECO:0000256" key="6">
    <source>
        <dbReference type="SAM" id="Phobius"/>
    </source>
</evidence>
<feature type="transmembrane region" description="Helical" evidence="6">
    <location>
        <begin position="103"/>
        <end position="125"/>
    </location>
</feature>
<dbReference type="GO" id="GO:0016020">
    <property type="term" value="C:membrane"/>
    <property type="evidence" value="ECO:0007669"/>
    <property type="project" value="UniProtKB-SubCell"/>
</dbReference>
<evidence type="ECO:0000313" key="8">
    <source>
        <dbReference type="Proteomes" id="UP000184233"/>
    </source>
</evidence>
<evidence type="ECO:0000313" key="7">
    <source>
        <dbReference type="EMBL" id="OJX60941.1"/>
    </source>
</evidence>
<feature type="transmembrane region" description="Helical" evidence="6">
    <location>
        <begin position="70"/>
        <end position="91"/>
    </location>
</feature>
<keyword evidence="4 6" id="KW-1133">Transmembrane helix</keyword>